<evidence type="ECO:0000256" key="2">
    <source>
        <dbReference type="ARBA" id="ARBA00022448"/>
    </source>
</evidence>
<keyword evidence="10" id="KW-1185">Reference proteome</keyword>
<dbReference type="Gene3D" id="1.10.3720.10">
    <property type="entry name" value="MetI-like"/>
    <property type="match status" value="1"/>
</dbReference>
<dbReference type="PANTHER" id="PTHR43744">
    <property type="entry name" value="ABC TRANSPORTER PERMEASE PROTEIN MG189-RELATED-RELATED"/>
    <property type="match status" value="1"/>
</dbReference>
<accession>A0A916YIQ6</accession>
<comment type="similarity">
    <text evidence="7">Belongs to the binding-protein-dependent transport system permease family.</text>
</comment>
<protein>
    <submittedName>
        <fullName evidence="9">ABC transporter permease protein YtcP</fullName>
    </submittedName>
</protein>
<keyword evidence="3" id="KW-1003">Cell membrane</keyword>
<evidence type="ECO:0000259" key="8">
    <source>
        <dbReference type="PROSITE" id="PS50928"/>
    </source>
</evidence>
<dbReference type="SUPFAM" id="SSF161098">
    <property type="entry name" value="MetI-like"/>
    <property type="match status" value="1"/>
</dbReference>
<feature type="transmembrane region" description="Helical" evidence="7">
    <location>
        <begin position="182"/>
        <end position="204"/>
    </location>
</feature>
<organism evidence="9 10">
    <name type="scientific">Paenibacillus nasutitermitis</name>
    <dbReference type="NCBI Taxonomy" id="1652958"/>
    <lineage>
        <taxon>Bacteria</taxon>
        <taxon>Bacillati</taxon>
        <taxon>Bacillota</taxon>
        <taxon>Bacilli</taxon>
        <taxon>Bacillales</taxon>
        <taxon>Paenibacillaceae</taxon>
        <taxon>Paenibacillus</taxon>
    </lineage>
</organism>
<dbReference type="CDD" id="cd06261">
    <property type="entry name" value="TM_PBP2"/>
    <property type="match status" value="1"/>
</dbReference>
<evidence type="ECO:0000313" key="10">
    <source>
        <dbReference type="Proteomes" id="UP000612456"/>
    </source>
</evidence>
<evidence type="ECO:0000256" key="5">
    <source>
        <dbReference type="ARBA" id="ARBA00022989"/>
    </source>
</evidence>
<dbReference type="InterPro" id="IPR000515">
    <property type="entry name" value="MetI-like"/>
</dbReference>
<sequence length="292" mass="32472">MVDRSWSSRLLDTMIYSGLFLFAALTLIPFLYIVSASFTSSEELLQKGFVLFPTKFSLEAYAYIFSTQTLMRSLWVTVFITVAGTAINLVFTIFMAYPLARPSLKWRRQIMLMVIFTMLFSGGMIPTYLIVKSFGMLGTYWSLLIPGAISAFNLIILKNFFQQLPDGLEESAKIDGCNDFVTLIRIVLPLSLPAVATFALFYAVGHWNSFFQAILYINDAEKWPIQVLLRQIVILASGGQVGDSSSMSESFVPPGETVKMATIVVATVPILLVYPFLQKHFAKGALLGSVKG</sequence>
<dbReference type="EMBL" id="BMHP01000001">
    <property type="protein sequence ID" value="GGD47008.1"/>
    <property type="molecule type" value="Genomic_DNA"/>
</dbReference>
<evidence type="ECO:0000256" key="1">
    <source>
        <dbReference type="ARBA" id="ARBA00004651"/>
    </source>
</evidence>
<evidence type="ECO:0000256" key="7">
    <source>
        <dbReference type="RuleBase" id="RU363032"/>
    </source>
</evidence>
<feature type="domain" description="ABC transmembrane type-1" evidence="8">
    <location>
        <begin position="74"/>
        <end position="277"/>
    </location>
</feature>
<dbReference type="Pfam" id="PF00528">
    <property type="entry name" value="BPD_transp_1"/>
    <property type="match status" value="1"/>
</dbReference>
<dbReference type="GO" id="GO:0005886">
    <property type="term" value="C:plasma membrane"/>
    <property type="evidence" value="ECO:0007669"/>
    <property type="project" value="UniProtKB-SubCell"/>
</dbReference>
<dbReference type="InterPro" id="IPR035906">
    <property type="entry name" value="MetI-like_sf"/>
</dbReference>
<evidence type="ECO:0000256" key="6">
    <source>
        <dbReference type="ARBA" id="ARBA00023136"/>
    </source>
</evidence>
<keyword evidence="5 7" id="KW-1133">Transmembrane helix</keyword>
<comment type="caution">
    <text evidence="9">The sequence shown here is derived from an EMBL/GenBank/DDBJ whole genome shotgun (WGS) entry which is preliminary data.</text>
</comment>
<feature type="transmembrane region" description="Helical" evidence="7">
    <location>
        <begin position="110"/>
        <end position="131"/>
    </location>
</feature>
<gene>
    <name evidence="9" type="primary">ytcP</name>
    <name evidence="9" type="ORF">GCM10010911_00670</name>
</gene>
<proteinExistence type="inferred from homology"/>
<keyword evidence="4 7" id="KW-0812">Transmembrane</keyword>
<feature type="transmembrane region" description="Helical" evidence="7">
    <location>
        <begin position="14"/>
        <end position="34"/>
    </location>
</feature>
<dbReference type="PANTHER" id="PTHR43744:SF9">
    <property type="entry name" value="POLYGALACTURONAN_RHAMNOGALACTURONAN TRANSPORT SYSTEM PERMEASE PROTEIN YTCP"/>
    <property type="match status" value="1"/>
</dbReference>
<feature type="transmembrane region" description="Helical" evidence="7">
    <location>
        <begin position="257"/>
        <end position="277"/>
    </location>
</feature>
<evidence type="ECO:0000313" key="9">
    <source>
        <dbReference type="EMBL" id="GGD47008.1"/>
    </source>
</evidence>
<name>A0A916YIQ6_9BACL</name>
<feature type="transmembrane region" description="Helical" evidence="7">
    <location>
        <begin position="74"/>
        <end position="98"/>
    </location>
</feature>
<evidence type="ECO:0000256" key="3">
    <source>
        <dbReference type="ARBA" id="ARBA00022475"/>
    </source>
</evidence>
<comment type="subcellular location">
    <subcellularLocation>
        <location evidence="1 7">Cell membrane</location>
        <topology evidence="1 7">Multi-pass membrane protein</topology>
    </subcellularLocation>
</comment>
<dbReference type="Proteomes" id="UP000612456">
    <property type="component" value="Unassembled WGS sequence"/>
</dbReference>
<reference evidence="9" key="1">
    <citation type="journal article" date="2014" name="Int. J. Syst. Evol. Microbiol.">
        <title>Complete genome sequence of Corynebacterium casei LMG S-19264T (=DSM 44701T), isolated from a smear-ripened cheese.</title>
        <authorList>
            <consortium name="US DOE Joint Genome Institute (JGI-PGF)"/>
            <person name="Walter F."/>
            <person name="Albersmeier A."/>
            <person name="Kalinowski J."/>
            <person name="Ruckert C."/>
        </authorList>
    </citation>
    <scope>NUCLEOTIDE SEQUENCE</scope>
    <source>
        <strain evidence="9">CGMCC 1.15178</strain>
    </source>
</reference>
<reference evidence="9" key="2">
    <citation type="submission" date="2020-09" db="EMBL/GenBank/DDBJ databases">
        <authorList>
            <person name="Sun Q."/>
            <person name="Zhou Y."/>
        </authorList>
    </citation>
    <scope>NUCLEOTIDE SEQUENCE</scope>
    <source>
        <strain evidence="9">CGMCC 1.15178</strain>
    </source>
</reference>
<keyword evidence="2 7" id="KW-0813">Transport</keyword>
<dbReference type="PROSITE" id="PS50928">
    <property type="entry name" value="ABC_TM1"/>
    <property type="match status" value="1"/>
</dbReference>
<dbReference type="GO" id="GO:0055085">
    <property type="term" value="P:transmembrane transport"/>
    <property type="evidence" value="ECO:0007669"/>
    <property type="project" value="InterPro"/>
</dbReference>
<evidence type="ECO:0000256" key="4">
    <source>
        <dbReference type="ARBA" id="ARBA00022692"/>
    </source>
</evidence>
<keyword evidence="6 7" id="KW-0472">Membrane</keyword>
<dbReference type="AlphaFoldDB" id="A0A916YIQ6"/>
<feature type="transmembrane region" description="Helical" evidence="7">
    <location>
        <begin position="143"/>
        <end position="161"/>
    </location>
</feature>